<dbReference type="PANTHER" id="PTHR30548">
    <property type="entry name" value="2-HYDROXYGLUTARYL-COA DEHYDRATASE, D-COMPONENT-RELATED"/>
    <property type="match status" value="1"/>
</dbReference>
<comment type="caution">
    <text evidence="2">The sequence shown here is derived from an EMBL/GenBank/DDBJ whole genome shotgun (WGS) entry which is preliminary data.</text>
</comment>
<feature type="non-terminal residue" evidence="2">
    <location>
        <position position="389"/>
    </location>
</feature>
<protein>
    <submittedName>
        <fullName evidence="2">2-hydroxyacyl-CoA dehydratase</fullName>
    </submittedName>
</protein>
<proteinExistence type="inferred from homology"/>
<accession>A0A932CMB4</accession>
<dbReference type="Pfam" id="PF06050">
    <property type="entry name" value="HGD-D"/>
    <property type="match status" value="1"/>
</dbReference>
<organism evidence="2 3">
    <name type="scientific">Tectimicrobiota bacterium</name>
    <dbReference type="NCBI Taxonomy" id="2528274"/>
    <lineage>
        <taxon>Bacteria</taxon>
        <taxon>Pseudomonadati</taxon>
        <taxon>Nitrospinota/Tectimicrobiota group</taxon>
        <taxon>Candidatus Tectimicrobiota</taxon>
    </lineage>
</organism>
<dbReference type="EMBL" id="JACPRF010000131">
    <property type="protein sequence ID" value="MBI2876071.1"/>
    <property type="molecule type" value="Genomic_DNA"/>
</dbReference>
<dbReference type="Gene3D" id="3.40.50.11890">
    <property type="match status" value="1"/>
</dbReference>
<dbReference type="PANTHER" id="PTHR30548:SF2">
    <property type="entry name" value="2-HYDROXYACYL-COA DEHYDRATASE,D-COMPONENT"/>
    <property type="match status" value="1"/>
</dbReference>
<gene>
    <name evidence="2" type="ORF">HYY20_04250</name>
</gene>
<dbReference type="AlphaFoldDB" id="A0A932CMB4"/>
<evidence type="ECO:0000256" key="1">
    <source>
        <dbReference type="ARBA" id="ARBA00005806"/>
    </source>
</evidence>
<reference evidence="2" key="1">
    <citation type="submission" date="2020-07" db="EMBL/GenBank/DDBJ databases">
        <title>Huge and variable diversity of episymbiotic CPR bacteria and DPANN archaea in groundwater ecosystems.</title>
        <authorList>
            <person name="He C.Y."/>
            <person name="Keren R."/>
            <person name="Whittaker M."/>
            <person name="Farag I.F."/>
            <person name="Doudna J."/>
            <person name="Cate J.H.D."/>
            <person name="Banfield J.F."/>
        </authorList>
    </citation>
    <scope>NUCLEOTIDE SEQUENCE</scope>
    <source>
        <strain evidence="2">NC_groundwater_672_Ag_B-0.1um_62_36</strain>
    </source>
</reference>
<dbReference type="Proteomes" id="UP000769766">
    <property type="component" value="Unassembled WGS sequence"/>
</dbReference>
<dbReference type="Gene3D" id="3.40.50.11900">
    <property type="match status" value="1"/>
</dbReference>
<evidence type="ECO:0000313" key="2">
    <source>
        <dbReference type="EMBL" id="MBI2876071.1"/>
    </source>
</evidence>
<evidence type="ECO:0000313" key="3">
    <source>
        <dbReference type="Proteomes" id="UP000769766"/>
    </source>
</evidence>
<sequence length="389" mass="44892">MRIEEIVEGLEGRREELRKDPGTKASDLLYLEGVQGYYERILRAKREGKPFCWAVMFAPVEILYAMEIAFLDIELHTFYNLLVEGTCDPYLQAAAGHGFPVEICSLHRVIEGMSLKRDLPAPDFIIASSQCCDLTITFGDLSREYARSSFILDRPYRYDEDGLNFYVREIEELVGFLEAETGHRLDLKRLEEAVRLSDRAERRYRQIYHLKKHLPYPLRSSEGFKHLFYFYLLAGTPEGVSYFEQVHRESQEQIATGQSPIGKERFRLFFPLDPPSPYMDLLDWMEKEYGAIVVMDSLSSWWLQDALDPADPLRSLARKGFYNVFPRQLAGPIGDWIDEMVKYLSEFRVDGAIYINHIGCKQGAAATRAVVDALKRLKIPTVVIDLDML</sequence>
<dbReference type="InterPro" id="IPR010327">
    <property type="entry name" value="FldB/FldC_alpha/beta"/>
</dbReference>
<comment type="similarity">
    <text evidence="1">Belongs to the FldB/FldC dehydratase alpha/beta subunit family.</text>
</comment>
<name>A0A932CMB4_UNCTE</name>